<evidence type="ECO:0000313" key="1">
    <source>
        <dbReference type="EMBL" id="WAJ25771.1"/>
    </source>
</evidence>
<evidence type="ECO:0000313" key="2">
    <source>
        <dbReference type="Proteomes" id="UP001163115"/>
    </source>
</evidence>
<sequence length="156" mass="18564">MSTKRVNESYYQYRASCYVRRDDGTEKIKRYQLDTDIHYGDLYFWNRYYYIRKSQNMLYSLAAQDTRNVKCKILQENLVLIPRFTYNTDQKKNKSGNMVKKLLLNIEMLILLFLNTIKSSVAAEEHGICAKRSELDIFSETRSETETKKKLLKEEG</sequence>
<accession>A0ABY7AGN0</accession>
<proteinExistence type="predicted"/>
<dbReference type="EMBL" id="CP113524">
    <property type="protein sequence ID" value="WAJ25771.1"/>
    <property type="molecule type" value="Genomic_DNA"/>
</dbReference>
<dbReference type="Proteomes" id="UP001163115">
    <property type="component" value="Chromosome"/>
</dbReference>
<dbReference type="RefSeq" id="WP_024836103.1">
    <property type="nucleotide sequence ID" value="NZ_CP113524.1"/>
</dbReference>
<protein>
    <submittedName>
        <fullName evidence="1">Uncharacterized protein</fullName>
    </submittedName>
</protein>
<gene>
    <name evidence="1" type="ORF">OW255_09765</name>
</gene>
<reference evidence="1" key="1">
    <citation type="submission" date="2022-11" db="EMBL/GenBank/DDBJ databases">
        <title>Lacrimispora xylanolytica sy1, complete genome.</title>
        <authorList>
            <person name="Choi S."/>
        </authorList>
    </citation>
    <scope>NUCLEOTIDE SEQUENCE</scope>
    <source>
        <strain evidence="1">Sy1</strain>
    </source>
</reference>
<keyword evidence="2" id="KW-1185">Reference proteome</keyword>
<organism evidence="1 2">
    <name type="scientific">Lacrimispora xylanolytica</name>
    <dbReference type="NCBI Taxonomy" id="29375"/>
    <lineage>
        <taxon>Bacteria</taxon>
        <taxon>Bacillati</taxon>
        <taxon>Bacillota</taxon>
        <taxon>Clostridia</taxon>
        <taxon>Lachnospirales</taxon>
        <taxon>Lachnospiraceae</taxon>
        <taxon>Lacrimispora</taxon>
    </lineage>
</organism>
<name>A0ABY7AGN0_9FIRM</name>